<proteinExistence type="predicted"/>
<name>A0ACB9P4L3_9MYRT</name>
<evidence type="ECO:0000313" key="1">
    <source>
        <dbReference type="EMBL" id="KAI4341525.1"/>
    </source>
</evidence>
<evidence type="ECO:0000313" key="2">
    <source>
        <dbReference type="Proteomes" id="UP001057402"/>
    </source>
</evidence>
<gene>
    <name evidence="1" type="ORF">MLD38_026237</name>
</gene>
<organism evidence="1 2">
    <name type="scientific">Melastoma candidum</name>
    <dbReference type="NCBI Taxonomy" id="119954"/>
    <lineage>
        <taxon>Eukaryota</taxon>
        <taxon>Viridiplantae</taxon>
        <taxon>Streptophyta</taxon>
        <taxon>Embryophyta</taxon>
        <taxon>Tracheophyta</taxon>
        <taxon>Spermatophyta</taxon>
        <taxon>Magnoliopsida</taxon>
        <taxon>eudicotyledons</taxon>
        <taxon>Gunneridae</taxon>
        <taxon>Pentapetalae</taxon>
        <taxon>rosids</taxon>
        <taxon>malvids</taxon>
        <taxon>Myrtales</taxon>
        <taxon>Melastomataceae</taxon>
        <taxon>Melastomatoideae</taxon>
        <taxon>Melastomateae</taxon>
        <taxon>Melastoma</taxon>
    </lineage>
</organism>
<keyword evidence="2" id="KW-1185">Reference proteome</keyword>
<reference evidence="2" key="1">
    <citation type="journal article" date="2023" name="Front. Plant Sci.">
        <title>Chromosomal-level genome assembly of Melastoma candidum provides insights into trichome evolution.</title>
        <authorList>
            <person name="Zhong Y."/>
            <person name="Wu W."/>
            <person name="Sun C."/>
            <person name="Zou P."/>
            <person name="Liu Y."/>
            <person name="Dai S."/>
            <person name="Zhou R."/>
        </authorList>
    </citation>
    <scope>NUCLEOTIDE SEQUENCE [LARGE SCALE GENOMIC DNA]</scope>
</reference>
<sequence length="132" mass="14143">MMAAPGGASRRPVPRLSNYEDDPLSPHVNNAKTSRFNPYPGPNPGMFSPKRALSSGVDLPKTSNGKLEEGRKDLHMFVWSSSASPVSDVFRNSGPAPEQPKEVLLAVSQGKVGAENPVPSTEPYLERNSLAS</sequence>
<comment type="caution">
    <text evidence="1">The sequence shown here is derived from an EMBL/GenBank/DDBJ whole genome shotgun (WGS) entry which is preliminary data.</text>
</comment>
<protein>
    <submittedName>
        <fullName evidence="1">Uncharacterized protein</fullName>
    </submittedName>
</protein>
<dbReference type="EMBL" id="CM042886">
    <property type="protein sequence ID" value="KAI4341525.1"/>
    <property type="molecule type" value="Genomic_DNA"/>
</dbReference>
<accession>A0ACB9P4L3</accession>
<dbReference type="Proteomes" id="UP001057402">
    <property type="component" value="Chromosome 7"/>
</dbReference>